<keyword evidence="1" id="KW-0472">Membrane</keyword>
<evidence type="ECO:0000313" key="2">
    <source>
        <dbReference type="EMBL" id="MBB3995661.1"/>
    </source>
</evidence>
<organism evidence="2 3">
    <name type="scientific">Sulfitobacter undariae</name>
    <dbReference type="NCBI Taxonomy" id="1563671"/>
    <lineage>
        <taxon>Bacteria</taxon>
        <taxon>Pseudomonadati</taxon>
        <taxon>Pseudomonadota</taxon>
        <taxon>Alphaproteobacteria</taxon>
        <taxon>Rhodobacterales</taxon>
        <taxon>Roseobacteraceae</taxon>
        <taxon>Sulfitobacter</taxon>
    </lineage>
</organism>
<name>A0A7W6E6H8_9RHOB</name>
<gene>
    <name evidence="2" type="ORF">GGR95_003323</name>
</gene>
<keyword evidence="1" id="KW-1133">Transmembrane helix</keyword>
<dbReference type="Proteomes" id="UP000530268">
    <property type="component" value="Unassembled WGS sequence"/>
</dbReference>
<sequence>MWVAAAVGVACGLGEWIIAGMTVLLALIIIGLVRKLEKKAGTYDASENLEIND</sequence>
<evidence type="ECO:0000256" key="1">
    <source>
        <dbReference type="SAM" id="Phobius"/>
    </source>
</evidence>
<accession>A0A7W6E6H8</accession>
<protein>
    <submittedName>
        <fullName evidence="2">Putative membrane protein YhiD involved in acid resistance</fullName>
    </submittedName>
</protein>
<keyword evidence="1" id="KW-0812">Transmembrane</keyword>
<proteinExistence type="predicted"/>
<evidence type="ECO:0000313" key="3">
    <source>
        <dbReference type="Proteomes" id="UP000530268"/>
    </source>
</evidence>
<keyword evidence="3" id="KW-1185">Reference proteome</keyword>
<comment type="caution">
    <text evidence="2">The sequence shown here is derived from an EMBL/GenBank/DDBJ whole genome shotgun (WGS) entry which is preliminary data.</text>
</comment>
<reference evidence="2 3" key="1">
    <citation type="submission" date="2020-08" db="EMBL/GenBank/DDBJ databases">
        <title>Genomic Encyclopedia of Type Strains, Phase IV (KMG-IV): sequencing the most valuable type-strain genomes for metagenomic binning, comparative biology and taxonomic classification.</title>
        <authorList>
            <person name="Goeker M."/>
        </authorList>
    </citation>
    <scope>NUCLEOTIDE SEQUENCE [LARGE SCALE GENOMIC DNA]</scope>
    <source>
        <strain evidence="2 3">DSM 102234</strain>
    </source>
</reference>
<feature type="transmembrane region" description="Helical" evidence="1">
    <location>
        <begin position="6"/>
        <end position="33"/>
    </location>
</feature>
<dbReference type="AlphaFoldDB" id="A0A7W6E6H8"/>
<dbReference type="EMBL" id="JACIEI010000017">
    <property type="protein sequence ID" value="MBB3995661.1"/>
    <property type="molecule type" value="Genomic_DNA"/>
</dbReference>